<dbReference type="AlphaFoldDB" id="A0ABD0YP04"/>
<gene>
    <name evidence="2" type="ORF">AAG570_010201</name>
</gene>
<keyword evidence="3" id="KW-1185">Reference proteome</keyword>
<feature type="region of interest" description="Disordered" evidence="1">
    <location>
        <begin position="42"/>
        <end position="91"/>
    </location>
</feature>
<name>A0ABD0YP04_9HEMI</name>
<accession>A0ABD0YP04</accession>
<dbReference type="Proteomes" id="UP001558652">
    <property type="component" value="Unassembled WGS sequence"/>
</dbReference>
<sequence>MVVSVTSRETDTSAAPDGGRLPRPKRRPGVVLIMEDYQVVRQTKRSQNSSFSIDSILGSDGRTSPRRNAEDEEVLRDCRQESTLSNETASEGCGLQVSNGSISATSGMSLYAANLAYPSLLYGGWFAAAAAAAAASKSQPIFGLQVTRVEKPPVGNTSCPNVNDGSASITPRGGHEVNIPSICEEGLRGGY</sequence>
<reference evidence="2 3" key="1">
    <citation type="submission" date="2024-07" db="EMBL/GenBank/DDBJ databases">
        <title>Chromosome-level genome assembly of the water stick insect Ranatra chinensis (Heteroptera: Nepidae).</title>
        <authorList>
            <person name="Liu X."/>
        </authorList>
    </citation>
    <scope>NUCLEOTIDE SEQUENCE [LARGE SCALE GENOMIC DNA]</scope>
    <source>
        <strain evidence="2">Cailab_2021Rc</strain>
        <tissue evidence="2">Muscle</tissue>
    </source>
</reference>
<evidence type="ECO:0000256" key="1">
    <source>
        <dbReference type="SAM" id="MobiDB-lite"/>
    </source>
</evidence>
<feature type="region of interest" description="Disordered" evidence="1">
    <location>
        <begin position="1"/>
        <end position="29"/>
    </location>
</feature>
<proteinExistence type="predicted"/>
<organism evidence="2 3">
    <name type="scientific">Ranatra chinensis</name>
    <dbReference type="NCBI Taxonomy" id="642074"/>
    <lineage>
        <taxon>Eukaryota</taxon>
        <taxon>Metazoa</taxon>
        <taxon>Ecdysozoa</taxon>
        <taxon>Arthropoda</taxon>
        <taxon>Hexapoda</taxon>
        <taxon>Insecta</taxon>
        <taxon>Pterygota</taxon>
        <taxon>Neoptera</taxon>
        <taxon>Paraneoptera</taxon>
        <taxon>Hemiptera</taxon>
        <taxon>Heteroptera</taxon>
        <taxon>Panheteroptera</taxon>
        <taxon>Nepomorpha</taxon>
        <taxon>Nepidae</taxon>
        <taxon>Ranatrinae</taxon>
        <taxon>Ranatra</taxon>
    </lineage>
</organism>
<evidence type="ECO:0000313" key="3">
    <source>
        <dbReference type="Proteomes" id="UP001558652"/>
    </source>
</evidence>
<protein>
    <submittedName>
        <fullName evidence="2">Uncharacterized protein</fullName>
    </submittedName>
</protein>
<comment type="caution">
    <text evidence="2">The sequence shown here is derived from an EMBL/GenBank/DDBJ whole genome shotgun (WGS) entry which is preliminary data.</text>
</comment>
<dbReference type="EMBL" id="JBFDAA010000005">
    <property type="protein sequence ID" value="KAL1132244.1"/>
    <property type="molecule type" value="Genomic_DNA"/>
</dbReference>
<evidence type="ECO:0000313" key="2">
    <source>
        <dbReference type="EMBL" id="KAL1132244.1"/>
    </source>
</evidence>